<dbReference type="Pfam" id="PF07859">
    <property type="entry name" value="Abhydrolase_3"/>
    <property type="match status" value="1"/>
</dbReference>
<dbReference type="Proteomes" id="UP001364224">
    <property type="component" value="Unassembled WGS sequence"/>
</dbReference>
<dbReference type="GO" id="GO:0004061">
    <property type="term" value="F:arylformamidase activity"/>
    <property type="evidence" value="ECO:0007669"/>
    <property type="project" value="UniProtKB-EC"/>
</dbReference>
<dbReference type="EMBL" id="JAZHRV010000001">
    <property type="protein sequence ID" value="MEH2553988.1"/>
    <property type="molecule type" value="Genomic_DNA"/>
</dbReference>
<protein>
    <submittedName>
        <fullName evidence="3">Arylformamidase</fullName>
        <ecNumber evidence="3">3.5.1.9</ecNumber>
    </submittedName>
</protein>
<dbReference type="InterPro" id="IPR050300">
    <property type="entry name" value="GDXG_lipolytic_enzyme"/>
</dbReference>
<keyword evidence="4" id="KW-1185">Reference proteome</keyword>
<dbReference type="Gene3D" id="3.40.50.1820">
    <property type="entry name" value="alpha/beta hydrolase"/>
    <property type="match status" value="1"/>
</dbReference>
<feature type="domain" description="Alpha/beta hydrolase fold-3" evidence="2">
    <location>
        <begin position="100"/>
        <end position="215"/>
    </location>
</feature>
<dbReference type="SUPFAM" id="SSF53474">
    <property type="entry name" value="alpha/beta-Hydrolases"/>
    <property type="match status" value="1"/>
</dbReference>
<dbReference type="PANTHER" id="PTHR48081">
    <property type="entry name" value="AB HYDROLASE SUPERFAMILY PROTEIN C4A8.06C"/>
    <property type="match status" value="1"/>
</dbReference>
<reference evidence="3 4" key="1">
    <citation type="submission" date="2024-02" db="EMBL/GenBank/DDBJ databases">
        <title>Adaptive strategies in a cosmopolitan and abundant soil bacterium.</title>
        <authorList>
            <person name="Carini P."/>
        </authorList>
    </citation>
    <scope>NUCLEOTIDE SEQUENCE [LARGE SCALE GENOMIC DNA]</scope>
    <source>
        <strain evidence="3 4">AZCC 1608</strain>
    </source>
</reference>
<evidence type="ECO:0000313" key="3">
    <source>
        <dbReference type="EMBL" id="MEH2553988.1"/>
    </source>
</evidence>
<organism evidence="3 4">
    <name type="scientific">Bradyrhizobium algeriense</name>
    <dbReference type="NCBI Taxonomy" id="634784"/>
    <lineage>
        <taxon>Bacteria</taxon>
        <taxon>Pseudomonadati</taxon>
        <taxon>Pseudomonadota</taxon>
        <taxon>Alphaproteobacteria</taxon>
        <taxon>Hyphomicrobiales</taxon>
        <taxon>Nitrobacteraceae</taxon>
        <taxon>Bradyrhizobium</taxon>
    </lineage>
</organism>
<name>A0ABU8B7L4_9BRAD</name>
<evidence type="ECO:0000259" key="2">
    <source>
        <dbReference type="Pfam" id="PF07859"/>
    </source>
</evidence>
<dbReference type="EC" id="3.5.1.9" evidence="3"/>
<evidence type="ECO:0000256" key="1">
    <source>
        <dbReference type="ARBA" id="ARBA00022801"/>
    </source>
</evidence>
<accession>A0ABU8B7L4</accession>
<keyword evidence="1 3" id="KW-0378">Hydrolase</keyword>
<proteinExistence type="predicted"/>
<dbReference type="InterPro" id="IPR029058">
    <property type="entry name" value="AB_hydrolase_fold"/>
</dbReference>
<dbReference type="InterPro" id="IPR013094">
    <property type="entry name" value="AB_hydrolase_3"/>
</dbReference>
<comment type="caution">
    <text evidence="3">The sequence shown here is derived from an EMBL/GenBank/DDBJ whole genome shotgun (WGS) entry which is preliminary data.</text>
</comment>
<dbReference type="PANTHER" id="PTHR48081:SF33">
    <property type="entry name" value="KYNURENINE FORMAMIDASE"/>
    <property type="match status" value="1"/>
</dbReference>
<sequence>MGEKRASRYRLADGHPPAHKIEWKPNRVIFHQISDWNDAYANAPNIPGGERWPAAWVQPAQAYRDALQGSGRATLDISYGERERNRFDLFGPEGRPNGLVVFVHGGFWKALDKSFWSHLARGSVESGYAVAMPSYTLCPTVRISEITREIAAAVERAAAMVEGPLFLTGHSAGGHLVTRMISATSPLPDDVRARISHTVSISGVHDLRPLMKAAMNTDLRIDEAEALVESPALLEPMQNARVTCWVGSAERPEFVRQNALLANIWTGLGARTCMIEEPGRHHFDVIDGLADPDHQLTRTLLSPWPAEFPK</sequence>
<evidence type="ECO:0000313" key="4">
    <source>
        <dbReference type="Proteomes" id="UP001364224"/>
    </source>
</evidence>
<gene>
    <name evidence="3" type="ORF">V1286_001517</name>
</gene>